<accession>A0A090DF98</accession>
<dbReference type="InterPro" id="IPR052028">
    <property type="entry name" value="HipA_Ser/Thr_kinase"/>
</dbReference>
<evidence type="ECO:0000256" key="1">
    <source>
        <dbReference type="ARBA" id="ARBA00010164"/>
    </source>
</evidence>
<feature type="domain" description="HipA-like C-terminal" evidence="4">
    <location>
        <begin position="156"/>
        <end position="386"/>
    </location>
</feature>
<dbReference type="GO" id="GO:0005829">
    <property type="term" value="C:cytosol"/>
    <property type="evidence" value="ECO:0007669"/>
    <property type="project" value="TreeGrafter"/>
</dbReference>
<dbReference type="PANTHER" id="PTHR37419">
    <property type="entry name" value="SERINE/THREONINE-PROTEIN KINASE TOXIN HIPA"/>
    <property type="match status" value="1"/>
</dbReference>
<evidence type="ECO:0000256" key="3">
    <source>
        <dbReference type="ARBA" id="ARBA00022777"/>
    </source>
</evidence>
<gene>
    <name evidence="6" type="ORF">MPL3356_150289</name>
</gene>
<keyword evidence="2" id="KW-0808">Transferase</keyword>
<comment type="similarity">
    <text evidence="1">Belongs to the HipA Ser/Thr kinase family.</text>
</comment>
<dbReference type="NCBIfam" id="TIGR03071">
    <property type="entry name" value="couple_hipA"/>
    <property type="match status" value="1"/>
</dbReference>
<protein>
    <submittedName>
        <fullName evidence="6">HipA domain-containing protein</fullName>
    </submittedName>
</protein>
<dbReference type="AlphaFoldDB" id="A0A090DF98"/>
<dbReference type="InterPro" id="IPR012893">
    <property type="entry name" value="HipA-like_C"/>
</dbReference>
<dbReference type="EMBL" id="CCMZ01000007">
    <property type="protein sequence ID" value="CDX14289.1"/>
    <property type="molecule type" value="Genomic_DNA"/>
</dbReference>
<evidence type="ECO:0000313" key="7">
    <source>
        <dbReference type="Proteomes" id="UP000045285"/>
    </source>
</evidence>
<organism evidence="6 7">
    <name type="scientific">Mesorhizobium plurifarium</name>
    <dbReference type="NCBI Taxonomy" id="69974"/>
    <lineage>
        <taxon>Bacteria</taxon>
        <taxon>Pseudomonadati</taxon>
        <taxon>Pseudomonadota</taxon>
        <taxon>Alphaproteobacteria</taxon>
        <taxon>Hyphomicrobiales</taxon>
        <taxon>Phyllobacteriaceae</taxon>
        <taxon>Mesorhizobium</taxon>
    </lineage>
</organism>
<dbReference type="PANTHER" id="PTHR37419:SF1">
    <property type="entry name" value="SERINE_THREONINE-PROTEIN KINASE TOXIN HIPA"/>
    <property type="match status" value="1"/>
</dbReference>
<feature type="domain" description="HipA N-terminal subdomain 1" evidence="5">
    <location>
        <begin position="7"/>
        <end position="107"/>
    </location>
</feature>
<evidence type="ECO:0000313" key="6">
    <source>
        <dbReference type="EMBL" id="CDX14289.1"/>
    </source>
</evidence>
<name>A0A090DF98_MESPL</name>
<reference evidence="7" key="1">
    <citation type="submission" date="2014-08" db="EMBL/GenBank/DDBJ databases">
        <authorList>
            <person name="Moulin L."/>
        </authorList>
    </citation>
    <scope>NUCLEOTIDE SEQUENCE [LARGE SCALE GENOMIC DNA]</scope>
</reference>
<sequence>MEVLALDVRLDGFADPIGVLVRDENGSVAFVYKADYLRKSDATALSLSLPLAEEPYNDVTTRAFFDNLLQERDGVLTDVMAREGLARDDIAGLLYHLGKDCAGALSVLPSGSPPTKVPGDYEQDYVPIAQDRMIAIVEALHLRKRLPDGTEDPSPLAGIQSKIAVTVLPDGRFAEPRHGSGAPTTHILKVPDRDHQQDARYEAEAMRLSRELGFNTAEASMVPIGGIDALLVTRFDRGRDRQNRIVRLHQEDFAQALGLAASMKYERRGKAGRRFDVSAIRRILETTVDPAQAKETFIRATIFDLLVGNNDGHAKNFALLYERGGRIHFAPRYDILPTRLDDTLTDELAYRIGEAKTLDEVTSEEFDAFLLALGIESAAARKRMHERYPSQIASGLADCLSALEARQAKRFADLIATNMRVLLGALRLEIPDLARDRDEFIGRAGGWLMS</sequence>
<dbReference type="Proteomes" id="UP000045285">
    <property type="component" value="Unassembled WGS sequence"/>
</dbReference>
<dbReference type="Pfam" id="PF07804">
    <property type="entry name" value="HipA_C"/>
    <property type="match status" value="1"/>
</dbReference>
<dbReference type="GO" id="GO:0004674">
    <property type="term" value="F:protein serine/threonine kinase activity"/>
    <property type="evidence" value="ECO:0007669"/>
    <property type="project" value="TreeGrafter"/>
</dbReference>
<evidence type="ECO:0000259" key="4">
    <source>
        <dbReference type="Pfam" id="PF07804"/>
    </source>
</evidence>
<proteinExistence type="inferred from homology"/>
<dbReference type="InterPro" id="IPR017508">
    <property type="entry name" value="HipA_N1"/>
</dbReference>
<dbReference type="Pfam" id="PF13657">
    <property type="entry name" value="Couple_hipA"/>
    <property type="match status" value="1"/>
</dbReference>
<evidence type="ECO:0000259" key="5">
    <source>
        <dbReference type="Pfam" id="PF13657"/>
    </source>
</evidence>
<dbReference type="Gene3D" id="1.10.1070.20">
    <property type="match status" value="1"/>
</dbReference>
<keyword evidence="7" id="KW-1185">Reference proteome</keyword>
<evidence type="ECO:0000256" key="2">
    <source>
        <dbReference type="ARBA" id="ARBA00022679"/>
    </source>
</evidence>
<keyword evidence="3" id="KW-0418">Kinase</keyword>